<accession>A0A7X0MIH6</accession>
<evidence type="ECO:0000313" key="3">
    <source>
        <dbReference type="Proteomes" id="UP000521017"/>
    </source>
</evidence>
<keyword evidence="2" id="KW-0378">Hydrolase</keyword>
<keyword evidence="1" id="KW-1133">Transmembrane helix</keyword>
<dbReference type="Proteomes" id="UP000521017">
    <property type="component" value="Unassembled WGS sequence"/>
</dbReference>
<feature type="transmembrane region" description="Helical" evidence="1">
    <location>
        <begin position="109"/>
        <end position="129"/>
    </location>
</feature>
<protein>
    <submittedName>
        <fullName evidence="2">Putative neutral ceramidase superfamily lipid hydrolase</fullName>
    </submittedName>
</protein>
<name>A0A7X0MIH6_9SPHI</name>
<keyword evidence="1" id="KW-0812">Transmembrane</keyword>
<organism evidence="2 3">
    <name type="scientific">Pedobacter cryoconitis</name>
    <dbReference type="NCBI Taxonomy" id="188932"/>
    <lineage>
        <taxon>Bacteria</taxon>
        <taxon>Pseudomonadati</taxon>
        <taxon>Bacteroidota</taxon>
        <taxon>Sphingobacteriia</taxon>
        <taxon>Sphingobacteriales</taxon>
        <taxon>Sphingobacteriaceae</taxon>
        <taxon>Pedobacter</taxon>
    </lineage>
</organism>
<evidence type="ECO:0000256" key="1">
    <source>
        <dbReference type="SAM" id="Phobius"/>
    </source>
</evidence>
<keyword evidence="1" id="KW-0472">Membrane</keyword>
<comment type="caution">
    <text evidence="2">The sequence shown here is derived from an EMBL/GenBank/DDBJ whole genome shotgun (WGS) entry which is preliminary data.</text>
</comment>
<dbReference type="AlphaFoldDB" id="A0A7X0MIH6"/>
<evidence type="ECO:0000313" key="2">
    <source>
        <dbReference type="EMBL" id="MBB6499936.1"/>
    </source>
</evidence>
<sequence>MSIKKKLLHIIFYNILAYSLLSVFIFFWLVYTIKGSNKMFGLFVVFYTGSCLFAILNATIFSCLIFFNLKEKIRDNYLLSFLSFIIPPFIIAGIFMINDYGKQGNQVNQYFYTGILFHAGLMVLQFFFFRNYLKQLSSGTV</sequence>
<gene>
    <name evidence="2" type="ORF">HDF25_002080</name>
</gene>
<feature type="transmembrane region" description="Helical" evidence="1">
    <location>
        <begin position="77"/>
        <end position="97"/>
    </location>
</feature>
<feature type="transmembrane region" description="Helical" evidence="1">
    <location>
        <begin position="12"/>
        <end position="33"/>
    </location>
</feature>
<proteinExistence type="predicted"/>
<feature type="transmembrane region" description="Helical" evidence="1">
    <location>
        <begin position="39"/>
        <end position="65"/>
    </location>
</feature>
<dbReference type="GO" id="GO:0016787">
    <property type="term" value="F:hydrolase activity"/>
    <property type="evidence" value="ECO:0007669"/>
    <property type="project" value="UniProtKB-KW"/>
</dbReference>
<dbReference type="EMBL" id="JACHCC010000005">
    <property type="protein sequence ID" value="MBB6499936.1"/>
    <property type="molecule type" value="Genomic_DNA"/>
</dbReference>
<dbReference type="RefSeq" id="WP_184624661.1">
    <property type="nucleotide sequence ID" value="NZ_JACHCC010000005.1"/>
</dbReference>
<reference evidence="2 3" key="1">
    <citation type="submission" date="2020-08" db="EMBL/GenBank/DDBJ databases">
        <title>Genomic Encyclopedia of Type Strains, Phase IV (KMG-V): Genome sequencing to study the core and pangenomes of soil and plant-associated prokaryotes.</title>
        <authorList>
            <person name="Whitman W."/>
        </authorList>
    </citation>
    <scope>NUCLEOTIDE SEQUENCE [LARGE SCALE GENOMIC DNA]</scope>
    <source>
        <strain evidence="2 3">M2T3</strain>
    </source>
</reference>